<keyword evidence="1" id="KW-1133">Transmembrane helix</keyword>
<protein>
    <recommendedName>
        <fullName evidence="4">Integral membrane protein</fullName>
    </recommendedName>
</protein>
<feature type="transmembrane region" description="Helical" evidence="1">
    <location>
        <begin position="111"/>
        <end position="130"/>
    </location>
</feature>
<evidence type="ECO:0000313" key="3">
    <source>
        <dbReference type="Proteomes" id="UP001432062"/>
    </source>
</evidence>
<evidence type="ECO:0000313" key="2">
    <source>
        <dbReference type="EMBL" id="WUV46728.1"/>
    </source>
</evidence>
<sequence>MELSEAWLTYFEVVALVAGAILALLFVGLQVGFERWNNTALRIYVAATTLLELASPLTISMFALLPGNRWWLACFIVATIGLASVVGHGVVYGMDWYGRKQIKFLDHFQMWASVAISTTVYTLVLLSGLWRDDPTWLVVAGYACIWLIISGMFESWLLVTLPTDGVAPGHVAADVKPGVAQPVEIRLKESPPPLSPMLAAVGGATAVVLAVGAARMRLGSKQVLDR</sequence>
<keyword evidence="1" id="KW-0472">Membrane</keyword>
<proteinExistence type="predicted"/>
<dbReference type="RefSeq" id="WP_329410731.1">
    <property type="nucleotide sequence ID" value="NZ_CP109441.1"/>
</dbReference>
<evidence type="ECO:0000256" key="1">
    <source>
        <dbReference type="SAM" id="Phobius"/>
    </source>
</evidence>
<accession>A0ABZ1YUM8</accession>
<organism evidence="2 3">
    <name type="scientific">Nocardia vinacea</name>
    <dbReference type="NCBI Taxonomy" id="96468"/>
    <lineage>
        <taxon>Bacteria</taxon>
        <taxon>Bacillati</taxon>
        <taxon>Actinomycetota</taxon>
        <taxon>Actinomycetes</taxon>
        <taxon>Mycobacteriales</taxon>
        <taxon>Nocardiaceae</taxon>
        <taxon>Nocardia</taxon>
    </lineage>
</organism>
<gene>
    <name evidence="2" type="ORF">OG563_00240</name>
</gene>
<keyword evidence="1" id="KW-0812">Transmembrane</keyword>
<feature type="transmembrane region" description="Helical" evidence="1">
    <location>
        <begin position="6"/>
        <end position="29"/>
    </location>
</feature>
<dbReference type="EMBL" id="CP109441">
    <property type="protein sequence ID" value="WUV46728.1"/>
    <property type="molecule type" value="Genomic_DNA"/>
</dbReference>
<dbReference type="Proteomes" id="UP001432062">
    <property type="component" value="Chromosome"/>
</dbReference>
<keyword evidence="3" id="KW-1185">Reference proteome</keyword>
<name>A0ABZ1YUM8_9NOCA</name>
<evidence type="ECO:0008006" key="4">
    <source>
        <dbReference type="Google" id="ProtNLM"/>
    </source>
</evidence>
<reference evidence="2" key="1">
    <citation type="submission" date="2022-10" db="EMBL/GenBank/DDBJ databases">
        <title>The complete genomes of actinobacterial strains from the NBC collection.</title>
        <authorList>
            <person name="Joergensen T.S."/>
            <person name="Alvarez Arevalo M."/>
            <person name="Sterndorff E.B."/>
            <person name="Faurdal D."/>
            <person name="Vuksanovic O."/>
            <person name="Mourched A.-S."/>
            <person name="Charusanti P."/>
            <person name="Shaw S."/>
            <person name="Blin K."/>
            <person name="Weber T."/>
        </authorList>
    </citation>
    <scope>NUCLEOTIDE SEQUENCE</scope>
    <source>
        <strain evidence="2">NBC_01482</strain>
    </source>
</reference>
<feature type="transmembrane region" description="Helical" evidence="1">
    <location>
        <begin position="70"/>
        <end position="91"/>
    </location>
</feature>
<feature type="transmembrane region" description="Helical" evidence="1">
    <location>
        <begin position="194"/>
        <end position="214"/>
    </location>
</feature>
<feature type="transmembrane region" description="Helical" evidence="1">
    <location>
        <begin position="41"/>
        <end position="64"/>
    </location>
</feature>
<feature type="transmembrane region" description="Helical" evidence="1">
    <location>
        <begin position="136"/>
        <end position="159"/>
    </location>
</feature>